<dbReference type="GO" id="GO:0016020">
    <property type="term" value="C:membrane"/>
    <property type="evidence" value="ECO:0007669"/>
    <property type="project" value="UniProtKB-SubCell"/>
</dbReference>
<dbReference type="PANTHER" id="PTHR42837">
    <property type="entry name" value="REGULATOR OF SIGMA-E PROTEASE RSEP"/>
    <property type="match status" value="1"/>
</dbReference>
<evidence type="ECO:0000259" key="12">
    <source>
        <dbReference type="PROSITE" id="PS50106"/>
    </source>
</evidence>
<feature type="transmembrane region" description="Helical" evidence="11">
    <location>
        <begin position="97"/>
        <end position="120"/>
    </location>
</feature>
<evidence type="ECO:0000256" key="7">
    <source>
        <dbReference type="ARBA" id="ARBA00022833"/>
    </source>
</evidence>
<evidence type="ECO:0000256" key="3">
    <source>
        <dbReference type="ARBA" id="ARBA00007931"/>
    </source>
</evidence>
<keyword evidence="6 11" id="KW-0378">Hydrolase</keyword>
<dbReference type="AlphaFoldDB" id="A0A1F4TVM8"/>
<feature type="transmembrane region" description="Helical" evidence="11">
    <location>
        <begin position="229"/>
        <end position="249"/>
    </location>
</feature>
<dbReference type="PROSITE" id="PS50106">
    <property type="entry name" value="PDZ"/>
    <property type="match status" value="1"/>
</dbReference>
<evidence type="ECO:0000256" key="8">
    <source>
        <dbReference type="ARBA" id="ARBA00022989"/>
    </source>
</evidence>
<dbReference type="InterPro" id="IPR036034">
    <property type="entry name" value="PDZ_sf"/>
</dbReference>
<dbReference type="PANTHER" id="PTHR42837:SF2">
    <property type="entry name" value="MEMBRANE METALLOPROTEASE ARASP2, CHLOROPLASTIC-RELATED"/>
    <property type="match status" value="1"/>
</dbReference>
<feature type="transmembrane region" description="Helical" evidence="11">
    <location>
        <begin position="270"/>
        <end position="290"/>
    </location>
</feature>
<comment type="similarity">
    <text evidence="3 11">Belongs to the peptidase M50B family.</text>
</comment>
<dbReference type="InterPro" id="IPR001478">
    <property type="entry name" value="PDZ"/>
</dbReference>
<dbReference type="Pfam" id="PF17820">
    <property type="entry name" value="PDZ_6"/>
    <property type="match status" value="1"/>
</dbReference>
<keyword evidence="11" id="KW-0479">Metal-binding</keyword>
<protein>
    <recommendedName>
        <fullName evidence="11">Zinc metalloprotease</fullName>
        <ecNumber evidence="11">3.4.24.-</ecNumber>
    </recommendedName>
</protein>
<dbReference type="GO" id="GO:0046872">
    <property type="term" value="F:metal ion binding"/>
    <property type="evidence" value="ECO:0007669"/>
    <property type="project" value="UniProtKB-KW"/>
</dbReference>
<feature type="transmembrane region" description="Helical" evidence="11">
    <location>
        <begin position="321"/>
        <end position="342"/>
    </location>
</feature>
<dbReference type="InterPro" id="IPR041489">
    <property type="entry name" value="PDZ_6"/>
</dbReference>
<keyword evidence="5 11" id="KW-0812">Transmembrane</keyword>
<dbReference type="EMBL" id="MEUF01000006">
    <property type="protein sequence ID" value="OGC36768.1"/>
    <property type="molecule type" value="Genomic_DNA"/>
</dbReference>
<keyword evidence="8 11" id="KW-1133">Transmembrane helix</keyword>
<feature type="domain" description="PDZ" evidence="12">
    <location>
        <begin position="130"/>
        <end position="183"/>
    </location>
</feature>
<gene>
    <name evidence="13" type="ORF">A2311_06860</name>
</gene>
<evidence type="ECO:0000256" key="4">
    <source>
        <dbReference type="ARBA" id="ARBA00022670"/>
    </source>
</evidence>
<dbReference type="Pfam" id="PF02163">
    <property type="entry name" value="Peptidase_M50"/>
    <property type="match status" value="1"/>
</dbReference>
<proteinExistence type="inferred from homology"/>
<organism evidence="13 14">
    <name type="scientific">candidate division WOR-1 bacterium RIFOXYB2_FULL_48_7</name>
    <dbReference type="NCBI Taxonomy" id="1802583"/>
    <lineage>
        <taxon>Bacteria</taxon>
        <taxon>Bacillati</taxon>
        <taxon>Saganbacteria</taxon>
    </lineage>
</organism>
<evidence type="ECO:0000256" key="10">
    <source>
        <dbReference type="ARBA" id="ARBA00023136"/>
    </source>
</evidence>
<evidence type="ECO:0000313" key="14">
    <source>
        <dbReference type="Proteomes" id="UP000178951"/>
    </source>
</evidence>
<keyword evidence="9 11" id="KW-0482">Metalloprotease</keyword>
<evidence type="ECO:0000256" key="2">
    <source>
        <dbReference type="ARBA" id="ARBA00004141"/>
    </source>
</evidence>
<dbReference type="SUPFAM" id="SSF50156">
    <property type="entry name" value="PDZ domain-like"/>
    <property type="match status" value="1"/>
</dbReference>
<comment type="subcellular location">
    <subcellularLocation>
        <location evidence="2">Membrane</location>
        <topology evidence="2">Multi-pass membrane protein</topology>
    </subcellularLocation>
</comment>
<keyword evidence="4 13" id="KW-0645">Protease</keyword>
<name>A0A1F4TVM8_UNCSA</name>
<evidence type="ECO:0000256" key="1">
    <source>
        <dbReference type="ARBA" id="ARBA00001947"/>
    </source>
</evidence>
<evidence type="ECO:0000313" key="13">
    <source>
        <dbReference type="EMBL" id="OGC36768.1"/>
    </source>
</evidence>
<dbReference type="InterPro" id="IPR008915">
    <property type="entry name" value="Peptidase_M50"/>
</dbReference>
<dbReference type="GO" id="GO:0006508">
    <property type="term" value="P:proteolysis"/>
    <property type="evidence" value="ECO:0007669"/>
    <property type="project" value="UniProtKB-KW"/>
</dbReference>
<accession>A0A1F4TVM8</accession>
<evidence type="ECO:0000256" key="11">
    <source>
        <dbReference type="RuleBase" id="RU362031"/>
    </source>
</evidence>
<comment type="cofactor">
    <cofactor evidence="1 11">
        <name>Zn(2+)</name>
        <dbReference type="ChEBI" id="CHEBI:29105"/>
    </cofactor>
</comment>
<dbReference type="Gene3D" id="2.30.42.10">
    <property type="match status" value="1"/>
</dbReference>
<evidence type="ECO:0000256" key="9">
    <source>
        <dbReference type="ARBA" id="ARBA00023049"/>
    </source>
</evidence>
<reference evidence="13 14" key="1">
    <citation type="journal article" date="2016" name="Nat. Commun.">
        <title>Thousands of microbial genomes shed light on interconnected biogeochemical processes in an aquifer system.</title>
        <authorList>
            <person name="Anantharaman K."/>
            <person name="Brown C.T."/>
            <person name="Hug L.A."/>
            <person name="Sharon I."/>
            <person name="Castelle C.J."/>
            <person name="Probst A.J."/>
            <person name="Thomas B.C."/>
            <person name="Singh A."/>
            <person name="Wilkins M.J."/>
            <person name="Karaoz U."/>
            <person name="Brodie E.L."/>
            <person name="Williams K.H."/>
            <person name="Hubbard S.S."/>
            <person name="Banfield J.F."/>
        </authorList>
    </citation>
    <scope>NUCLEOTIDE SEQUENCE [LARGE SCALE GENOMIC DNA]</scope>
</reference>
<dbReference type="Proteomes" id="UP000178951">
    <property type="component" value="Unassembled WGS sequence"/>
</dbReference>
<dbReference type="SMART" id="SM00228">
    <property type="entry name" value="PDZ"/>
    <property type="match status" value="1"/>
</dbReference>
<dbReference type="STRING" id="1802583.A2311_06860"/>
<dbReference type="EC" id="3.4.24.-" evidence="11"/>
<sequence>MLTTIVSFFVIFTLLAFAHELGHYIWARRAGIKVYEFGFGFGPRLLAREWSGTIFSINLLPILAFVRIAGEGDSAEDANIPADQLFFNKPLLARAKCLLAGPFMNLGFALCILFVLFSIAGIPSGISNEIGAVNPGSPAEKAGILVGDRLIAINGVKYEQMEKAISQIHQSRNKQLILSLSRQGKPITVKATPKLNQRLNISLLGFSPKPLYVQASIFQAVYKAIEQTISLIILTLVIVWKLITGGVSLGDLAGPVGIAQVTGKYAESGLVSLVYFAAFLNVNIGVLNLLPLPALDGGHLVFIFVEWLRKKPLDRALMEKINSWGMTALLTLMAFVTINDLLRLFGRH</sequence>
<dbReference type="InterPro" id="IPR004387">
    <property type="entry name" value="Pept_M50_Zn"/>
</dbReference>
<evidence type="ECO:0000256" key="5">
    <source>
        <dbReference type="ARBA" id="ARBA00022692"/>
    </source>
</evidence>
<dbReference type="CDD" id="cd06163">
    <property type="entry name" value="S2P-M50_PDZ_RseP-like"/>
    <property type="match status" value="1"/>
</dbReference>
<comment type="caution">
    <text evidence="13">The sequence shown here is derived from an EMBL/GenBank/DDBJ whole genome shotgun (WGS) entry which is preliminary data.</text>
</comment>
<keyword evidence="10 11" id="KW-0472">Membrane</keyword>
<dbReference type="NCBIfam" id="TIGR00054">
    <property type="entry name" value="RIP metalloprotease RseP"/>
    <property type="match status" value="1"/>
</dbReference>
<evidence type="ECO:0000256" key="6">
    <source>
        <dbReference type="ARBA" id="ARBA00022801"/>
    </source>
</evidence>
<keyword evidence="7 11" id="KW-0862">Zinc</keyword>
<dbReference type="GO" id="GO:0004222">
    <property type="term" value="F:metalloendopeptidase activity"/>
    <property type="evidence" value="ECO:0007669"/>
    <property type="project" value="InterPro"/>
</dbReference>